<reference evidence="2" key="1">
    <citation type="journal article" date="2003" name="Genome Biol.">
        <title>An integrated gene annotation and transcriptional profiling approach towards the full gene content of the Drosophila genome.</title>
        <authorList>
            <person name="Hild M."/>
            <person name="Beckmann B."/>
            <person name="Haas S.A."/>
            <person name="Koch B."/>
            <person name="Solovyev V."/>
            <person name="Busold C."/>
            <person name="Fellenberg K."/>
            <person name="Boutros M."/>
            <person name="Vingron M."/>
            <person name="Sauer F."/>
            <person name="Hoheisel J.D."/>
            <person name="Paro R."/>
        </authorList>
    </citation>
    <scope>NUCLEOTIDE SEQUENCE</scope>
</reference>
<dbReference type="AlphaFoldDB" id="Q6IGN0"/>
<feature type="region of interest" description="Disordered" evidence="1">
    <location>
        <begin position="1"/>
        <end position="36"/>
    </location>
</feature>
<protein>
    <submittedName>
        <fullName evidence="2">HDC05855</fullName>
    </submittedName>
</protein>
<accession>Q6IGN0</accession>
<proteinExistence type="predicted"/>
<sequence length="92" mass="9804">MFNGAENASTSSMAATTTRTTTTIMPGGSHTDNVIDTPETRFRFQALQSSMSSVQCPIPVPHSTVPPSAYLLDIHTQDYGQTSASFVDMSCA</sequence>
<dbReference type="EMBL" id="BK003736">
    <property type="protein sequence ID" value="DAA02434.1"/>
    <property type="molecule type" value="Genomic_DNA"/>
</dbReference>
<gene>
    <name evidence="2" type="ORF">HDC05855</name>
</gene>
<feature type="compositionally biased region" description="Low complexity" evidence="1">
    <location>
        <begin position="8"/>
        <end position="23"/>
    </location>
</feature>
<organism evidence="2">
    <name type="scientific">Drosophila melanogaster</name>
    <name type="common">Fruit fly</name>
    <dbReference type="NCBI Taxonomy" id="7227"/>
    <lineage>
        <taxon>Eukaryota</taxon>
        <taxon>Metazoa</taxon>
        <taxon>Ecdysozoa</taxon>
        <taxon>Arthropoda</taxon>
        <taxon>Hexapoda</taxon>
        <taxon>Insecta</taxon>
        <taxon>Pterygota</taxon>
        <taxon>Neoptera</taxon>
        <taxon>Endopterygota</taxon>
        <taxon>Diptera</taxon>
        <taxon>Brachycera</taxon>
        <taxon>Muscomorpha</taxon>
        <taxon>Ephydroidea</taxon>
        <taxon>Drosophilidae</taxon>
        <taxon>Drosophila</taxon>
        <taxon>Sophophora</taxon>
    </lineage>
</organism>
<evidence type="ECO:0000313" key="2">
    <source>
        <dbReference type="EMBL" id="DAA02434.1"/>
    </source>
</evidence>
<name>Q6IGN0_DROME</name>
<evidence type="ECO:0000256" key="1">
    <source>
        <dbReference type="SAM" id="MobiDB-lite"/>
    </source>
</evidence>